<proteinExistence type="predicted"/>
<dbReference type="EMBL" id="CP013695">
    <property type="protein sequence ID" value="ALU31931.1"/>
    <property type="molecule type" value="Genomic_DNA"/>
</dbReference>
<evidence type="ECO:0000313" key="4">
    <source>
        <dbReference type="Proteomes" id="UP000065473"/>
    </source>
</evidence>
<dbReference type="OrthoDB" id="34276at2157"/>
<gene>
    <name evidence="1" type="ORF">ATY89_04145</name>
    <name evidence="2" type="ORF">ATZ20_07170</name>
</gene>
<dbReference type="EMBL" id="CP013694">
    <property type="protein sequence ID" value="ALU29204.1"/>
    <property type="molecule type" value="Genomic_DNA"/>
</dbReference>
<dbReference type="OMA" id="KPFPPEM"/>
<sequence>MSLIDIMWKLVNYSIPLANDDFETYLTKDGTITEEGLNLWKDAIKAIREAYSKIDKGDKQSSFKLLSQALEKLNSIKSNKPLPPDAKVRFEEVKNNVSKAIELLKS</sequence>
<organism evidence="2 3">
    <name type="scientific">Sulfolobus acidocaldarius</name>
    <dbReference type="NCBI Taxonomy" id="2285"/>
    <lineage>
        <taxon>Archaea</taxon>
        <taxon>Thermoproteota</taxon>
        <taxon>Thermoprotei</taxon>
        <taxon>Sulfolobales</taxon>
        <taxon>Sulfolobaceae</taxon>
        <taxon>Sulfolobus</taxon>
    </lineage>
</organism>
<dbReference type="Proteomes" id="UP000060043">
    <property type="component" value="Chromosome"/>
</dbReference>
<protein>
    <submittedName>
        <fullName evidence="2">Uncharacterized protein</fullName>
    </submittedName>
</protein>
<dbReference type="PaxDb" id="1435377-SUSAZ_02175"/>
<name>A0A0U3FNA5_9CREN</name>
<dbReference type="GeneID" id="14550958"/>
<dbReference type="RefSeq" id="WP_011277345.1">
    <property type="nucleotide sequence ID" value="NZ_BHWZ01000001.1"/>
</dbReference>
<evidence type="ECO:0000313" key="1">
    <source>
        <dbReference type="EMBL" id="ALU29204.1"/>
    </source>
</evidence>
<reference evidence="3 4" key="1">
    <citation type="submission" date="2015-12" db="EMBL/GenBank/DDBJ databases">
        <title>A stable core within a dynamic pangenome in Sulfolobus acidocaldarius.</title>
        <authorList>
            <person name="Anderson R."/>
            <person name="Kouris A."/>
            <person name="Seward C."/>
            <person name="Campbell K."/>
            <person name="Whitaker R."/>
        </authorList>
    </citation>
    <scope>NUCLEOTIDE SEQUENCE [LARGE SCALE GENOMIC DNA]</scope>
    <source>
        <strain evidence="1 4">GG12-C01-09</strain>
        <strain evidence="2 3">NG05B_CO5_07</strain>
    </source>
</reference>
<evidence type="ECO:0000313" key="3">
    <source>
        <dbReference type="Proteomes" id="UP000060043"/>
    </source>
</evidence>
<dbReference type="AlphaFoldDB" id="A0A0U3FNA5"/>
<evidence type="ECO:0000313" key="2">
    <source>
        <dbReference type="EMBL" id="ALU31931.1"/>
    </source>
</evidence>
<dbReference type="STRING" id="1435377.SUSAZ_02175"/>
<dbReference type="Proteomes" id="UP000065473">
    <property type="component" value="Chromosome"/>
</dbReference>
<accession>A0A0U3FNA5</accession>